<feature type="non-terminal residue" evidence="1">
    <location>
        <position position="1"/>
    </location>
</feature>
<gene>
    <name evidence="1" type="ORF">Taro_036646</name>
</gene>
<sequence length="130" mass="14536">HLRRQCFEGLRLEFGHVSFVDLGLLQDFDERRSQLFAPGNGVPYEKPTGDILLLLFFLVRGVEDERVRPYLRFRGRLRLFSSEDDSLAQVGRVGLLAEGRGGFLSSSAALPFASVAAPICCHRGSVSRRL</sequence>
<protein>
    <submittedName>
        <fullName evidence="1">Uncharacterized protein</fullName>
    </submittedName>
</protein>
<reference evidence="1" key="1">
    <citation type="submission" date="2017-07" db="EMBL/GenBank/DDBJ databases">
        <title>Taro Niue Genome Assembly and Annotation.</title>
        <authorList>
            <person name="Atibalentja N."/>
            <person name="Keating K."/>
            <person name="Fields C.J."/>
        </authorList>
    </citation>
    <scope>NUCLEOTIDE SEQUENCE</scope>
    <source>
        <strain evidence="1">Niue_2</strain>
        <tissue evidence="1">Leaf</tissue>
    </source>
</reference>
<organism evidence="1 2">
    <name type="scientific">Colocasia esculenta</name>
    <name type="common">Wild taro</name>
    <name type="synonym">Arum esculentum</name>
    <dbReference type="NCBI Taxonomy" id="4460"/>
    <lineage>
        <taxon>Eukaryota</taxon>
        <taxon>Viridiplantae</taxon>
        <taxon>Streptophyta</taxon>
        <taxon>Embryophyta</taxon>
        <taxon>Tracheophyta</taxon>
        <taxon>Spermatophyta</taxon>
        <taxon>Magnoliopsida</taxon>
        <taxon>Liliopsida</taxon>
        <taxon>Araceae</taxon>
        <taxon>Aroideae</taxon>
        <taxon>Colocasieae</taxon>
        <taxon>Colocasia</taxon>
    </lineage>
</organism>
<evidence type="ECO:0000313" key="1">
    <source>
        <dbReference type="EMBL" id="MQM03859.1"/>
    </source>
</evidence>
<dbReference type="Proteomes" id="UP000652761">
    <property type="component" value="Unassembled WGS sequence"/>
</dbReference>
<dbReference type="EMBL" id="NMUH01003108">
    <property type="protein sequence ID" value="MQM03859.1"/>
    <property type="molecule type" value="Genomic_DNA"/>
</dbReference>
<accession>A0A843W3M1</accession>
<dbReference type="AlphaFoldDB" id="A0A843W3M1"/>
<keyword evidence="2" id="KW-1185">Reference proteome</keyword>
<comment type="caution">
    <text evidence="1">The sequence shown here is derived from an EMBL/GenBank/DDBJ whole genome shotgun (WGS) entry which is preliminary data.</text>
</comment>
<feature type="non-terminal residue" evidence="1">
    <location>
        <position position="130"/>
    </location>
</feature>
<evidence type="ECO:0000313" key="2">
    <source>
        <dbReference type="Proteomes" id="UP000652761"/>
    </source>
</evidence>
<proteinExistence type="predicted"/>
<name>A0A843W3M1_COLES</name>